<dbReference type="AlphaFoldDB" id="A0A843U8Z0"/>
<dbReference type="Proteomes" id="UP000652761">
    <property type="component" value="Unassembled WGS sequence"/>
</dbReference>
<proteinExistence type="predicted"/>
<name>A0A843U8Z0_COLES</name>
<organism evidence="1 2">
    <name type="scientific">Colocasia esculenta</name>
    <name type="common">Wild taro</name>
    <name type="synonym">Arum esculentum</name>
    <dbReference type="NCBI Taxonomy" id="4460"/>
    <lineage>
        <taxon>Eukaryota</taxon>
        <taxon>Viridiplantae</taxon>
        <taxon>Streptophyta</taxon>
        <taxon>Embryophyta</taxon>
        <taxon>Tracheophyta</taxon>
        <taxon>Spermatophyta</taxon>
        <taxon>Magnoliopsida</taxon>
        <taxon>Liliopsida</taxon>
        <taxon>Araceae</taxon>
        <taxon>Aroideae</taxon>
        <taxon>Colocasieae</taxon>
        <taxon>Colocasia</taxon>
    </lineage>
</organism>
<evidence type="ECO:0000313" key="1">
    <source>
        <dbReference type="EMBL" id="MQL76689.1"/>
    </source>
</evidence>
<sequence>VWDTEDGRSSSRCRLVSPLSHCLALRRFRSRIGRSGVRPQLGQAAVLRVLCVSVAALSHPSAGAEARARLASRACGLWVCGGTGECGFPISRCVRGSGWFCLWALDLVKSLRCAVGLAGSFWGIFSQNGALVVLVEVLPGPVCRGLLPLCARLRWFLRESCVCHDLVGGRGVVLFSSAA</sequence>
<feature type="non-terminal residue" evidence="1">
    <location>
        <position position="179"/>
    </location>
</feature>
<keyword evidence="2" id="KW-1185">Reference proteome</keyword>
<comment type="caution">
    <text evidence="1">The sequence shown here is derived from an EMBL/GenBank/DDBJ whole genome shotgun (WGS) entry which is preliminary data.</text>
</comment>
<protein>
    <submittedName>
        <fullName evidence="1">Uncharacterized protein</fullName>
    </submittedName>
</protein>
<gene>
    <name evidence="1" type="ORF">Taro_009095</name>
</gene>
<evidence type="ECO:0000313" key="2">
    <source>
        <dbReference type="Proteomes" id="UP000652761"/>
    </source>
</evidence>
<accession>A0A843U8Z0</accession>
<reference evidence="1" key="1">
    <citation type="submission" date="2017-07" db="EMBL/GenBank/DDBJ databases">
        <title>Taro Niue Genome Assembly and Annotation.</title>
        <authorList>
            <person name="Atibalentja N."/>
            <person name="Keating K."/>
            <person name="Fields C.J."/>
        </authorList>
    </citation>
    <scope>NUCLEOTIDE SEQUENCE</scope>
    <source>
        <strain evidence="1">Niue_2</strain>
        <tissue evidence="1">Leaf</tissue>
    </source>
</reference>
<dbReference type="EMBL" id="NMUH01000313">
    <property type="protein sequence ID" value="MQL76689.1"/>
    <property type="molecule type" value="Genomic_DNA"/>
</dbReference>